<dbReference type="AlphaFoldDB" id="A1CCW9"/>
<feature type="domain" description="Glycosyl hydrolase family 13 catalytic" evidence="16">
    <location>
        <begin position="22"/>
        <end position="384"/>
    </location>
</feature>
<name>A1CCW9_ASPCL</name>
<dbReference type="GO" id="GO:0005509">
    <property type="term" value="F:calcium ion binding"/>
    <property type="evidence" value="ECO:0007669"/>
    <property type="project" value="InterPro"/>
</dbReference>
<evidence type="ECO:0000256" key="5">
    <source>
        <dbReference type="ARBA" id="ARBA00022723"/>
    </source>
</evidence>
<dbReference type="PIRSF" id="PIRSF001024">
    <property type="entry name" value="Alph-amyl_fung"/>
    <property type="match status" value="1"/>
</dbReference>
<feature type="binding site" evidence="15">
    <location>
        <position position="310"/>
    </location>
    <ligand>
        <name>substrate</name>
    </ligand>
</feature>
<accession>A1CCW9</accession>
<evidence type="ECO:0000313" key="18">
    <source>
        <dbReference type="Proteomes" id="UP000006701"/>
    </source>
</evidence>
<keyword evidence="18" id="KW-1185">Reference proteome</keyword>
<dbReference type="Proteomes" id="UP000006701">
    <property type="component" value="Unassembled WGS sequence"/>
</dbReference>
<evidence type="ECO:0000313" key="17">
    <source>
        <dbReference type="EMBL" id="EAW12376.1"/>
    </source>
</evidence>
<dbReference type="HOGENOM" id="CLU_006462_7_2_1"/>
<evidence type="ECO:0000256" key="14">
    <source>
        <dbReference type="PIRSR" id="PIRSR001024-4"/>
    </source>
</evidence>
<dbReference type="InterPro" id="IPR015340">
    <property type="entry name" value="A_amylase_C_dom"/>
</dbReference>
<feature type="active site" description="Nucleophile" evidence="12">
    <location>
        <position position="219"/>
    </location>
</feature>
<feature type="active site" description="Proton donor" evidence="12">
    <location>
        <position position="244"/>
    </location>
</feature>
<comment type="similarity">
    <text evidence="3">Belongs to the glycosyl hydrolase 13 family.</text>
</comment>
<feature type="disulfide bond" evidence="14">
    <location>
        <begin position="254"/>
        <end position="296"/>
    </location>
</feature>
<dbReference type="EMBL" id="DS027050">
    <property type="protein sequence ID" value="EAW12376.1"/>
    <property type="molecule type" value="Genomic_DNA"/>
</dbReference>
<evidence type="ECO:0000256" key="4">
    <source>
        <dbReference type="ARBA" id="ARBA00012595"/>
    </source>
</evidence>
<dbReference type="KEGG" id="act:ACLA_063440"/>
<evidence type="ECO:0000256" key="9">
    <source>
        <dbReference type="ARBA" id="ARBA00023180"/>
    </source>
</evidence>
<keyword evidence="6" id="KW-0378">Hydrolase</keyword>
<feature type="disulfide bond" evidence="14">
    <location>
        <begin position="163"/>
        <end position="177"/>
    </location>
</feature>
<evidence type="ECO:0000256" key="7">
    <source>
        <dbReference type="ARBA" id="ARBA00022837"/>
    </source>
</evidence>
<organism evidence="17 18">
    <name type="scientific">Aspergillus clavatus (strain ATCC 1007 / CBS 513.65 / DSM 816 / NCTC 3887 / NRRL 1 / QM 1276 / 107)</name>
    <dbReference type="NCBI Taxonomy" id="344612"/>
    <lineage>
        <taxon>Eukaryota</taxon>
        <taxon>Fungi</taxon>
        <taxon>Dikarya</taxon>
        <taxon>Ascomycota</taxon>
        <taxon>Pezizomycotina</taxon>
        <taxon>Eurotiomycetes</taxon>
        <taxon>Eurotiomycetidae</taxon>
        <taxon>Eurotiales</taxon>
        <taxon>Aspergillaceae</taxon>
        <taxon>Aspergillus</taxon>
        <taxon>Aspergillus subgen. Fumigati</taxon>
    </lineage>
</organism>
<keyword evidence="8 14" id="KW-1015">Disulfide bond</keyword>
<evidence type="ECO:0000256" key="6">
    <source>
        <dbReference type="ARBA" id="ARBA00022801"/>
    </source>
</evidence>
<dbReference type="SMART" id="SM00642">
    <property type="entry name" value="Aamy"/>
    <property type="match status" value="1"/>
</dbReference>
<keyword evidence="9" id="KW-0325">Glycoprotein</keyword>
<dbReference type="eggNOG" id="KOG0471">
    <property type="taxonomic scope" value="Eukaryota"/>
</dbReference>
<dbReference type="EC" id="3.2.1.1" evidence="4"/>
<comment type="catalytic activity">
    <reaction evidence="1">
        <text>Endohydrolysis of (1-&gt;4)-alpha-D-glucosidic linkages in polysaccharides containing three or more (1-&gt;4)-alpha-linked D-glucose units.</text>
        <dbReference type="EC" id="3.2.1.1"/>
    </reaction>
</comment>
<dbReference type="InterPro" id="IPR013777">
    <property type="entry name" value="A-amylase-like"/>
</dbReference>
<dbReference type="GO" id="GO:0004556">
    <property type="term" value="F:alpha-amylase activity"/>
    <property type="evidence" value="ECO:0007669"/>
    <property type="project" value="UniProtKB-EC"/>
</dbReference>
<dbReference type="FunFam" id="3.20.20.80:FF:000120">
    <property type="entry name" value="Alpha-amylase A"/>
    <property type="match status" value="1"/>
</dbReference>
<dbReference type="Gene3D" id="2.60.40.1180">
    <property type="entry name" value="Golgi alpha-mannosidase II"/>
    <property type="match status" value="1"/>
</dbReference>
<dbReference type="STRING" id="344612.A1CCW9"/>
<evidence type="ECO:0000256" key="8">
    <source>
        <dbReference type="ARBA" id="ARBA00023157"/>
    </source>
</evidence>
<evidence type="ECO:0000256" key="1">
    <source>
        <dbReference type="ARBA" id="ARBA00000548"/>
    </source>
</evidence>
<feature type="binding site" evidence="15">
    <location>
        <position position="359"/>
    </location>
    <ligand>
        <name>substrate</name>
    </ligand>
</feature>
<feature type="disulfide bond" evidence="14">
    <location>
        <begin position="39"/>
        <end position="47"/>
    </location>
</feature>
<dbReference type="GeneID" id="4705957"/>
<evidence type="ECO:0000256" key="12">
    <source>
        <dbReference type="PIRSR" id="PIRSR001024-1"/>
    </source>
</evidence>
<dbReference type="SUPFAM" id="SSF51011">
    <property type="entry name" value="Glycosyl hydrolase domain"/>
    <property type="match status" value="1"/>
</dbReference>
<evidence type="ECO:0000256" key="15">
    <source>
        <dbReference type="PIRSR" id="PIRSR001024-5"/>
    </source>
</evidence>
<dbReference type="CDD" id="cd11319">
    <property type="entry name" value="AmyAc_euk_AmyA"/>
    <property type="match status" value="1"/>
</dbReference>
<gene>
    <name evidence="17" type="ORF">ACLA_063440</name>
</gene>
<dbReference type="PANTHER" id="PTHR10357">
    <property type="entry name" value="ALPHA-AMYLASE FAMILY MEMBER"/>
    <property type="match status" value="1"/>
</dbReference>
<evidence type="ECO:0000256" key="2">
    <source>
        <dbReference type="ARBA" id="ARBA00001913"/>
    </source>
</evidence>
<comment type="cofactor">
    <cofactor evidence="2">
        <name>Ca(2+)</name>
        <dbReference type="ChEBI" id="CHEBI:29108"/>
    </cofactor>
</comment>
<feature type="disulfide bond" evidence="14">
    <location>
        <begin position="455"/>
        <end position="490"/>
    </location>
</feature>
<dbReference type="RefSeq" id="XP_001273802.1">
    <property type="nucleotide sequence ID" value="XM_001273801.1"/>
</dbReference>
<evidence type="ECO:0000256" key="13">
    <source>
        <dbReference type="PIRSR" id="PIRSR001024-2"/>
    </source>
</evidence>
<keyword evidence="7" id="KW-0106">Calcium</keyword>
<protein>
    <recommendedName>
        <fullName evidence="4">alpha-amylase</fullName>
        <ecNumber evidence="4">3.2.1.1</ecNumber>
    </recommendedName>
</protein>
<keyword evidence="5" id="KW-0479">Metal-binding</keyword>
<proteinExistence type="inferred from homology"/>
<dbReference type="OrthoDB" id="204980at2759"/>
<feature type="binding site" evidence="15">
    <location>
        <position position="92"/>
    </location>
    <ligand>
        <name>substrate</name>
    </ligand>
</feature>
<evidence type="ECO:0000256" key="10">
    <source>
        <dbReference type="ARBA" id="ARBA00023277"/>
    </source>
</evidence>
<feature type="binding site" evidence="15">
    <location>
        <position position="217"/>
    </location>
    <ligand>
        <name>substrate</name>
    </ligand>
</feature>
<dbReference type="Pfam" id="PF09260">
    <property type="entry name" value="A_amylase_dom_C"/>
    <property type="match status" value="1"/>
</dbReference>
<dbReference type="InterPro" id="IPR006047">
    <property type="entry name" value="GH13_cat_dom"/>
</dbReference>
<dbReference type="GO" id="GO:0016052">
    <property type="term" value="P:carbohydrate catabolic process"/>
    <property type="evidence" value="ECO:0007669"/>
    <property type="project" value="InterPro"/>
</dbReference>
<dbReference type="InterPro" id="IPR013780">
    <property type="entry name" value="Glyco_hydro_b"/>
</dbReference>
<dbReference type="Pfam" id="PF00128">
    <property type="entry name" value="Alpha-amylase"/>
    <property type="match status" value="1"/>
</dbReference>
<dbReference type="Gene3D" id="3.20.20.80">
    <property type="entry name" value="Glycosidases"/>
    <property type="match status" value="1"/>
</dbReference>
<dbReference type="SUPFAM" id="SSF51445">
    <property type="entry name" value="(Trans)glycosidases"/>
    <property type="match status" value="1"/>
</dbReference>
<dbReference type="VEuPathDB" id="FungiDB:ACLA_063440"/>
<evidence type="ECO:0000259" key="16">
    <source>
        <dbReference type="SMART" id="SM00642"/>
    </source>
</evidence>
<reference evidence="17 18" key="1">
    <citation type="journal article" date="2008" name="PLoS Genet.">
        <title>Genomic islands in the pathogenic filamentous fungus Aspergillus fumigatus.</title>
        <authorList>
            <person name="Fedorova N.D."/>
            <person name="Khaldi N."/>
            <person name="Joardar V.S."/>
            <person name="Maiti R."/>
            <person name="Amedeo P."/>
            <person name="Anderson M.J."/>
            <person name="Crabtree J."/>
            <person name="Silva J.C."/>
            <person name="Badger J.H."/>
            <person name="Albarraq A."/>
            <person name="Angiuoli S."/>
            <person name="Bussey H."/>
            <person name="Bowyer P."/>
            <person name="Cotty P.J."/>
            <person name="Dyer P.S."/>
            <person name="Egan A."/>
            <person name="Galens K."/>
            <person name="Fraser-Liggett C.M."/>
            <person name="Haas B.J."/>
            <person name="Inman J.M."/>
            <person name="Kent R."/>
            <person name="Lemieux S."/>
            <person name="Malavazi I."/>
            <person name="Orvis J."/>
            <person name="Roemer T."/>
            <person name="Ronning C.M."/>
            <person name="Sundaram J.P."/>
            <person name="Sutton G."/>
            <person name="Turner G."/>
            <person name="Venter J.C."/>
            <person name="White O.R."/>
            <person name="Whitty B.R."/>
            <person name="Youngman P."/>
            <person name="Wolfe K.H."/>
            <person name="Goldman G.H."/>
            <person name="Wortman J.R."/>
            <person name="Jiang B."/>
            <person name="Denning D.W."/>
            <person name="Nierman W.C."/>
        </authorList>
    </citation>
    <scope>NUCLEOTIDE SEQUENCE [LARGE SCALE GENOMIC DNA]</scope>
    <source>
        <strain evidence="18">ATCC 1007 / CBS 513.65 / DSM 816 / NCTC 3887 / NRRL 1</strain>
    </source>
</reference>
<feature type="site" description="Transition state stabilizer" evidence="13">
    <location>
        <position position="310"/>
    </location>
</feature>
<dbReference type="SMR" id="A1CCW9"/>
<evidence type="ECO:0000256" key="11">
    <source>
        <dbReference type="ARBA" id="ARBA00023295"/>
    </source>
</evidence>
<dbReference type="InterPro" id="IPR017853">
    <property type="entry name" value="GH"/>
</dbReference>
<dbReference type="PANTHER" id="PTHR10357:SF220">
    <property type="entry name" value="ALPHA-AMYLASE"/>
    <property type="match status" value="1"/>
</dbReference>
<keyword evidence="11" id="KW-0326">Glycosidase</keyword>
<keyword evidence="10" id="KW-0119">Carbohydrate metabolism</keyword>
<dbReference type="OMA" id="NAQLCQT"/>
<evidence type="ECO:0000256" key="3">
    <source>
        <dbReference type="ARBA" id="ARBA00008061"/>
    </source>
</evidence>
<sequence>MFAHPSTWAANTSQWKPRAIYQTMTDRFARTDGSTTAHCVSSERIYCGGTWRGMINQLDYIQGMGFDAVMISPVIKNVEGRVEYGEAYHGYWPIDLYELNPHFGTEQDLLDLSAAVHKRGMFLMMDTIINNMAYITNGSDPATSIDYSVFKPFNSESYFHKYCKITNWLDPQNYQTCQTGDNIVPLPDLFTEHDEVQQTLIKWAQDMIAKYSIDGLRIDAAKHVNTGFLYNFGKALGDTFMTGEVYDSSVDMICDYKNHYITSVPNFPIFYAVIDVFTQSKMEELPNAIEVMKHSCQDTNGLTLFTESHDVSRFANRTDDIVLAKNVVTFNILFDGIPIIYQGQEQHFHGSYEDQNSNREAVWLSGYNRDAVLYKHIRTMNRIRKHAYNLDPDWFNMQTIPIYQGESELAFRKGIEGRQMVMVLSAQGTKQTGQYDLALPVSYNPGVVAMDVISCVNYTANDVGQITINMKTADPQVLFPADLMAGSGLCGYSESNISYVELKTGRKSPTVSSPSAGVAVAPVRSMSVTILFSLLMSIAIAVLS</sequence>